<sequence>MKALKRIMIWVFISLTAQMAVLYYVDNYLFATENVNAVVSKKVVKEKKQKKKDVAIIVPEDAQHVAVSYDGGYLSYYKDDVLKVVDAYTGEEHDVEFEDNLKVSFYKWAPDRDRILLAIKKKSGSSAKYVFYSYDAEKNKKDILQTKEGQETSIRTSNNSYIEDIQLTPLTNMIYVKTALKGGRSSIYNINVMKRIEKVRTEAYFIGNTRIIPNDDRLVYESADKGKVYITGTRSSISIEGVKKLCLLSVDGDDRIYVGELEEDKVSKIAKVKHIYYGTAEQDTNEWKKISLSEAVNKKDIFVSSSGKIYINNNLRGTVTELNSNKDTVYKGIFMQMYDEGIASISDGKLAETPLK</sequence>
<feature type="transmembrane region" description="Helical" evidence="1">
    <location>
        <begin position="7"/>
        <end position="25"/>
    </location>
</feature>
<keyword evidence="3" id="KW-1185">Reference proteome</keyword>
<keyword evidence="1" id="KW-1133">Transmembrane helix</keyword>
<keyword evidence="1" id="KW-0812">Transmembrane</keyword>
<proteinExistence type="predicted"/>
<dbReference type="RefSeq" id="WP_268048027.1">
    <property type="nucleotide sequence ID" value="NZ_JAPQES010000001.1"/>
</dbReference>
<dbReference type="SUPFAM" id="SSF82171">
    <property type="entry name" value="DPP6 N-terminal domain-like"/>
    <property type="match status" value="1"/>
</dbReference>
<name>A0ABT4CKV0_9CLOT</name>
<keyword evidence="1" id="KW-0472">Membrane</keyword>
<gene>
    <name evidence="2" type="ORF">OXH55_03185</name>
</gene>
<dbReference type="Proteomes" id="UP001079657">
    <property type="component" value="Unassembled WGS sequence"/>
</dbReference>
<protein>
    <recommendedName>
        <fullName evidence="4">Dipeptidyl-peptidase IV</fullName>
    </recommendedName>
</protein>
<evidence type="ECO:0000313" key="2">
    <source>
        <dbReference type="EMBL" id="MCY6369653.1"/>
    </source>
</evidence>
<evidence type="ECO:0008006" key="4">
    <source>
        <dbReference type="Google" id="ProtNLM"/>
    </source>
</evidence>
<comment type="caution">
    <text evidence="2">The sequence shown here is derived from an EMBL/GenBank/DDBJ whole genome shotgun (WGS) entry which is preliminary data.</text>
</comment>
<organism evidence="2 3">
    <name type="scientific">Clostridium ganghwense</name>
    <dbReference type="NCBI Taxonomy" id="312089"/>
    <lineage>
        <taxon>Bacteria</taxon>
        <taxon>Bacillati</taxon>
        <taxon>Bacillota</taxon>
        <taxon>Clostridia</taxon>
        <taxon>Eubacteriales</taxon>
        <taxon>Clostridiaceae</taxon>
        <taxon>Clostridium</taxon>
    </lineage>
</organism>
<evidence type="ECO:0000313" key="3">
    <source>
        <dbReference type="Proteomes" id="UP001079657"/>
    </source>
</evidence>
<reference evidence="2" key="1">
    <citation type="submission" date="2022-12" db="EMBL/GenBank/DDBJ databases">
        <authorList>
            <person name="Wang J."/>
        </authorList>
    </citation>
    <scope>NUCLEOTIDE SEQUENCE</scope>
    <source>
        <strain evidence="2">HY-42-06</strain>
    </source>
</reference>
<evidence type="ECO:0000256" key="1">
    <source>
        <dbReference type="SAM" id="Phobius"/>
    </source>
</evidence>
<accession>A0ABT4CKV0</accession>
<dbReference type="EMBL" id="JAPQES010000001">
    <property type="protein sequence ID" value="MCY6369653.1"/>
    <property type="molecule type" value="Genomic_DNA"/>
</dbReference>